<feature type="domain" description="Complex 1 LYR protein" evidence="1">
    <location>
        <begin position="41"/>
        <end position="91"/>
    </location>
</feature>
<evidence type="ECO:0000259" key="1">
    <source>
        <dbReference type="Pfam" id="PF05347"/>
    </source>
</evidence>
<dbReference type="InterPro" id="IPR008011">
    <property type="entry name" value="Complex1_LYR_dom"/>
</dbReference>
<organism evidence="2 3">
    <name type="scientific">Cryptococcus neoformans Tu259-1</name>
    <dbReference type="NCBI Taxonomy" id="1230072"/>
    <lineage>
        <taxon>Eukaryota</taxon>
        <taxon>Fungi</taxon>
        <taxon>Dikarya</taxon>
        <taxon>Basidiomycota</taxon>
        <taxon>Agaricomycotina</taxon>
        <taxon>Tremellomycetes</taxon>
        <taxon>Tremellales</taxon>
        <taxon>Cryptococcaceae</taxon>
        <taxon>Cryptococcus</taxon>
        <taxon>Cryptococcus neoformans species complex</taxon>
    </lineage>
</organism>
<comment type="caution">
    <text evidence="2">The sequence shown here is derived from an EMBL/GenBank/DDBJ whole genome shotgun (WGS) entry which is preliminary data.</text>
</comment>
<accession>A0A854QM93</accession>
<dbReference type="EMBL" id="AMKT01000034">
    <property type="protein sequence ID" value="OXG24139.1"/>
    <property type="molecule type" value="Genomic_DNA"/>
</dbReference>
<evidence type="ECO:0000313" key="2">
    <source>
        <dbReference type="EMBL" id="OXG24139.1"/>
    </source>
</evidence>
<dbReference type="GO" id="GO:0090324">
    <property type="term" value="P:negative regulation of oxidative phosphorylation"/>
    <property type="evidence" value="ECO:0007669"/>
    <property type="project" value="InterPro"/>
</dbReference>
<sequence>MPIPLLRPLTGAVRQQARRGYTSVLEQATQKPTQELPLRLQAIRLYKELHRLGRDYPDPDYDFNKRLRRAFEKNAKVTDPEAMKKQLELGEHIKKGTDLFLLRPHETLLINFPYLLPPEVLALISLKKFRHLRRAYHPNEGPR</sequence>
<protein>
    <recommendedName>
        <fullName evidence="1">Complex 1 LYR protein domain-containing protein</fullName>
    </recommendedName>
</protein>
<evidence type="ECO:0000313" key="3">
    <source>
        <dbReference type="Proteomes" id="UP000199727"/>
    </source>
</evidence>
<dbReference type="AlphaFoldDB" id="A0A854QM93"/>
<dbReference type="OrthoDB" id="10258445at2759"/>
<dbReference type="GO" id="GO:0005739">
    <property type="term" value="C:mitochondrion"/>
    <property type="evidence" value="ECO:0007669"/>
    <property type="project" value="TreeGrafter"/>
</dbReference>
<proteinExistence type="predicted"/>
<dbReference type="Proteomes" id="UP000199727">
    <property type="component" value="Unassembled WGS sequence"/>
</dbReference>
<reference evidence="2 3" key="1">
    <citation type="submission" date="2017-06" db="EMBL/GenBank/DDBJ databases">
        <title>Global population genomics of the pathogenic fungus Cryptococcus neoformans var. grubii.</title>
        <authorList>
            <person name="Cuomo C."/>
            <person name="Litvintseva A."/>
            <person name="Chen Y."/>
            <person name="Young S."/>
            <person name="Zeng Q."/>
            <person name="Chapman S."/>
            <person name="Gujja S."/>
            <person name="Saif S."/>
            <person name="Birren B."/>
        </authorList>
    </citation>
    <scope>NUCLEOTIDE SEQUENCE [LARGE SCALE GENOMIC DNA]</scope>
    <source>
        <strain evidence="2 3">Tu259-1</strain>
    </source>
</reference>
<name>A0A854QM93_CRYNE</name>
<dbReference type="GO" id="GO:0022904">
    <property type="term" value="P:respiratory electron transport chain"/>
    <property type="evidence" value="ECO:0007669"/>
    <property type="project" value="TreeGrafter"/>
</dbReference>
<dbReference type="Pfam" id="PF05347">
    <property type="entry name" value="Complex1_LYR"/>
    <property type="match status" value="1"/>
</dbReference>
<gene>
    <name evidence="2" type="ORF">C361_02688</name>
</gene>
<dbReference type="PANTHER" id="PTHR21024">
    <property type="entry name" value="GROWTH HORMONE-INDUCIBLE SOLUBLE PROTEIN-RELATED"/>
    <property type="match status" value="1"/>
</dbReference>
<dbReference type="InterPro" id="IPR052000">
    <property type="entry name" value="ETFRF1"/>
</dbReference>
<dbReference type="PANTHER" id="PTHR21024:SF0">
    <property type="entry name" value="ELECTRON TRANSFER FLAVOPROTEIN REGULATORY FACTOR 1"/>
    <property type="match status" value="1"/>
</dbReference>